<dbReference type="RefSeq" id="WP_115950415.1">
    <property type="nucleotide sequence ID" value="NZ_QNVS01000032.1"/>
</dbReference>
<protein>
    <recommendedName>
        <fullName evidence="3">N-acetyltransferase domain-containing protein</fullName>
    </recommendedName>
</protein>
<gene>
    <name evidence="1" type="ORF">DRF62_11325</name>
</gene>
<comment type="caution">
    <text evidence="1">The sequence shown here is derived from an EMBL/GenBank/DDBJ whole genome shotgun (WGS) entry which is preliminary data.</text>
</comment>
<evidence type="ECO:0000313" key="2">
    <source>
        <dbReference type="Proteomes" id="UP000256512"/>
    </source>
</evidence>
<dbReference type="Proteomes" id="UP000256512">
    <property type="component" value="Unassembled WGS sequence"/>
</dbReference>
<reference evidence="1 2" key="1">
    <citation type="journal article" date="2006" name="Int. J. Syst. Evol. Microbiol.">
        <title>Chryseobacterium piscium sp. nov., isolated from fish of the South Atlantic Ocean off South Africa.</title>
        <authorList>
            <person name="de Beer H."/>
            <person name="Hugo C.J."/>
            <person name="Jooste P.J."/>
            <person name="Vancanneyt M."/>
            <person name="Coenye T."/>
            <person name="Vandamme P."/>
        </authorList>
    </citation>
    <scope>NUCLEOTIDE SEQUENCE [LARGE SCALE GENOMIC DNA]</scope>
    <source>
        <strain evidence="1 2">CCUG 51923</strain>
    </source>
</reference>
<keyword evidence="2" id="KW-1185">Reference proteome</keyword>
<proteinExistence type="predicted"/>
<evidence type="ECO:0008006" key="3">
    <source>
        <dbReference type="Google" id="ProtNLM"/>
    </source>
</evidence>
<sequence length="130" mass="15304">MPTTINEETTLKFEPVHLSDLTKITDLYFSQTEIKKDSTNFEQPKLTKEFGFPIYKLVEGDLIIGYSYFTVNSSEEIIFKAIINPEYSFGDLESRFIDRSKQKYVSKKELDHKGMKNSITRMVDWLNWSR</sequence>
<name>A0A3D9BKG6_9FLAO</name>
<evidence type="ECO:0000313" key="1">
    <source>
        <dbReference type="EMBL" id="REC54004.1"/>
    </source>
</evidence>
<organism evidence="1 2">
    <name type="scientific">Chryseobacterium piscium</name>
    <dbReference type="NCBI Taxonomy" id="333702"/>
    <lineage>
        <taxon>Bacteria</taxon>
        <taxon>Pseudomonadati</taxon>
        <taxon>Bacteroidota</taxon>
        <taxon>Flavobacteriia</taxon>
        <taxon>Flavobacteriales</taxon>
        <taxon>Weeksellaceae</taxon>
        <taxon>Chryseobacterium group</taxon>
        <taxon>Chryseobacterium</taxon>
    </lineage>
</organism>
<dbReference type="EMBL" id="QNVS01000032">
    <property type="protein sequence ID" value="REC54004.1"/>
    <property type="molecule type" value="Genomic_DNA"/>
</dbReference>
<dbReference type="AlphaFoldDB" id="A0A3D9BKG6"/>
<accession>A0A3D9BKG6</accession>